<reference evidence="6 7" key="1">
    <citation type="submission" date="2014-03" db="EMBL/GenBank/DDBJ databases">
        <authorList>
            <person name="Urmite Genomes U."/>
        </authorList>
    </citation>
    <scope>NUCLEOTIDE SEQUENCE [LARGE SCALE GENOMIC DNA]</scope>
    <source>
        <strain evidence="6 7">Vm-5</strain>
    </source>
</reference>
<keyword evidence="7" id="KW-1185">Reference proteome</keyword>
<dbReference type="CDD" id="cd03255">
    <property type="entry name" value="ABC_MJ0796_LolCDE_FtsE"/>
    <property type="match status" value="1"/>
</dbReference>
<dbReference type="PROSITE" id="PS50893">
    <property type="entry name" value="ABC_TRANSPORTER_2"/>
    <property type="match status" value="1"/>
</dbReference>
<dbReference type="GO" id="GO:0005524">
    <property type="term" value="F:ATP binding"/>
    <property type="evidence" value="ECO:0007669"/>
    <property type="project" value="UniProtKB-KW"/>
</dbReference>
<reference evidence="7" key="2">
    <citation type="submission" date="2014-05" db="EMBL/GenBank/DDBJ databases">
        <title>Draft genome sequence of Virgibacillus massiliensis Vm-5.</title>
        <authorList>
            <person name="Khelaifia S."/>
            <person name="Croce O."/>
            <person name="Lagier J.C."/>
            <person name="Raoult D."/>
        </authorList>
    </citation>
    <scope>NUCLEOTIDE SEQUENCE [LARGE SCALE GENOMIC DNA]</scope>
    <source>
        <strain evidence="7">Vm-5</strain>
    </source>
</reference>
<dbReference type="GO" id="GO:0098796">
    <property type="term" value="C:membrane protein complex"/>
    <property type="evidence" value="ECO:0007669"/>
    <property type="project" value="UniProtKB-ARBA"/>
</dbReference>
<organism evidence="6 7">
    <name type="scientific">Virgibacillus massiliensis</name>
    <dbReference type="NCBI Taxonomy" id="1462526"/>
    <lineage>
        <taxon>Bacteria</taxon>
        <taxon>Bacillati</taxon>
        <taxon>Bacillota</taxon>
        <taxon>Bacilli</taxon>
        <taxon>Bacillales</taxon>
        <taxon>Bacillaceae</taxon>
        <taxon>Virgibacillus</taxon>
    </lineage>
</organism>
<comment type="similarity">
    <text evidence="1">Belongs to the ABC transporter superfamily.</text>
</comment>
<dbReference type="EMBL" id="CCDP010000001">
    <property type="protein sequence ID" value="CDQ38188.1"/>
    <property type="molecule type" value="Genomic_DNA"/>
</dbReference>
<evidence type="ECO:0000256" key="1">
    <source>
        <dbReference type="ARBA" id="ARBA00005417"/>
    </source>
</evidence>
<keyword evidence="4 6" id="KW-0067">ATP-binding</keyword>
<dbReference type="RefSeq" id="WP_021289937.1">
    <property type="nucleotide sequence ID" value="NZ_BNER01000001.1"/>
</dbReference>
<evidence type="ECO:0000256" key="2">
    <source>
        <dbReference type="ARBA" id="ARBA00022448"/>
    </source>
</evidence>
<feature type="domain" description="ABC transporter" evidence="5">
    <location>
        <begin position="6"/>
        <end position="246"/>
    </location>
</feature>
<evidence type="ECO:0000259" key="5">
    <source>
        <dbReference type="PROSITE" id="PS50893"/>
    </source>
</evidence>
<evidence type="ECO:0000313" key="7">
    <source>
        <dbReference type="Proteomes" id="UP000028875"/>
    </source>
</evidence>
<dbReference type="OrthoDB" id="9791546at2"/>
<keyword evidence="2" id="KW-0813">Transport</keyword>
<evidence type="ECO:0000313" key="6">
    <source>
        <dbReference type="EMBL" id="CDQ38188.1"/>
    </source>
</evidence>
<keyword evidence="3" id="KW-0547">Nucleotide-binding</keyword>
<dbReference type="InterPro" id="IPR003439">
    <property type="entry name" value="ABC_transporter-like_ATP-bd"/>
</dbReference>
<dbReference type="GO" id="GO:0016887">
    <property type="term" value="F:ATP hydrolysis activity"/>
    <property type="evidence" value="ECO:0007669"/>
    <property type="project" value="InterPro"/>
</dbReference>
<accession>A0A024Q6N1</accession>
<dbReference type="SUPFAM" id="SSF52540">
    <property type="entry name" value="P-loop containing nucleoside triphosphate hydrolases"/>
    <property type="match status" value="1"/>
</dbReference>
<dbReference type="AlphaFoldDB" id="A0A024Q6N1"/>
<dbReference type="GO" id="GO:0022857">
    <property type="term" value="F:transmembrane transporter activity"/>
    <property type="evidence" value="ECO:0007669"/>
    <property type="project" value="UniProtKB-ARBA"/>
</dbReference>
<protein>
    <submittedName>
        <fullName evidence="6">ABC transporter ATP-binding protein YxdL</fullName>
    </submittedName>
</protein>
<dbReference type="STRING" id="1462526.BN990_00455"/>
<dbReference type="eggNOG" id="COG1136">
    <property type="taxonomic scope" value="Bacteria"/>
</dbReference>
<dbReference type="PANTHER" id="PTHR42798">
    <property type="entry name" value="LIPOPROTEIN-RELEASING SYSTEM ATP-BINDING PROTEIN LOLD"/>
    <property type="match status" value="1"/>
</dbReference>
<gene>
    <name evidence="6" type="primary">yxdL_1</name>
    <name evidence="6" type="ORF">BN990_00455</name>
</gene>
<evidence type="ECO:0000256" key="3">
    <source>
        <dbReference type="ARBA" id="ARBA00022741"/>
    </source>
</evidence>
<evidence type="ECO:0000256" key="4">
    <source>
        <dbReference type="ARBA" id="ARBA00022840"/>
    </source>
</evidence>
<dbReference type="InterPro" id="IPR017911">
    <property type="entry name" value="MacB-like_ATP-bd"/>
</dbReference>
<dbReference type="Proteomes" id="UP000028875">
    <property type="component" value="Unassembled WGS sequence"/>
</dbReference>
<dbReference type="SMART" id="SM00382">
    <property type="entry name" value="AAA"/>
    <property type="match status" value="1"/>
</dbReference>
<dbReference type="Gene3D" id="3.40.50.300">
    <property type="entry name" value="P-loop containing nucleotide triphosphate hydrolases"/>
    <property type="match status" value="1"/>
</dbReference>
<name>A0A024Q6N1_9BACI</name>
<dbReference type="PANTHER" id="PTHR42798:SF7">
    <property type="entry name" value="ALPHA-D-RIBOSE 1-METHYLPHOSPHONATE 5-TRIPHOSPHATE SYNTHASE SUBUNIT PHNL"/>
    <property type="match status" value="1"/>
</dbReference>
<comment type="caution">
    <text evidence="6">The sequence shown here is derived from an EMBL/GenBank/DDBJ whole genome shotgun (WGS) entry which is preliminary data.</text>
</comment>
<proteinExistence type="inferred from homology"/>
<dbReference type="InterPro" id="IPR003593">
    <property type="entry name" value="AAA+_ATPase"/>
</dbReference>
<dbReference type="Pfam" id="PF00005">
    <property type="entry name" value="ABC_tran"/>
    <property type="match status" value="1"/>
</dbReference>
<dbReference type="InterPro" id="IPR027417">
    <property type="entry name" value="P-loop_NTPase"/>
</dbReference>
<sequence>MNQPVLHVSHLDKVYGKKNENQYHALKDVNFDIQSGEFVGIMGPSGAGKTTLLNVISTLDQSTSGTIEIAGTNITAMKQNQLADFRSEQLGFIFQDFNLLENLTVYENIALPLSLKGVPSKDIKPNVLKVASKLGIQEIIDKYPVTISGGQKQRVAAARALVHEPAMVLADEPTGALDSKNAKSLMETLVHLNENHHTSIMLVTHDPLSASYCQRILFIQDGQLYKEIHRDTTRNSFHQEILDVLAEFATPNELD</sequence>
<dbReference type="FunFam" id="3.40.50.300:FF:000032">
    <property type="entry name" value="Export ABC transporter ATP-binding protein"/>
    <property type="match status" value="1"/>
</dbReference>